<dbReference type="InterPro" id="IPR050088">
    <property type="entry name" value="IspD/TarI_cytidylyltransf_bact"/>
</dbReference>
<evidence type="ECO:0000256" key="4">
    <source>
        <dbReference type="ARBA" id="ARBA00009789"/>
    </source>
</evidence>
<dbReference type="InterPro" id="IPR034683">
    <property type="entry name" value="IspD/TarI"/>
</dbReference>
<dbReference type="HAMAP" id="MF_00108">
    <property type="entry name" value="IspD"/>
    <property type="match status" value="1"/>
</dbReference>
<protein>
    <recommendedName>
        <fullName evidence="8">2-C-methyl-D-erythritol 4-phosphate cytidylyltransferase</fullName>
        <ecNumber evidence="8">2.7.7.60</ecNumber>
    </recommendedName>
    <alternativeName>
        <fullName evidence="8">4-diphosphocytidyl-2C-methyl-D-erythritol synthase</fullName>
    </alternativeName>
    <alternativeName>
        <fullName evidence="8">MEP cytidylyltransferase</fullName>
        <shortName evidence="8">MCT</shortName>
    </alternativeName>
</protein>
<gene>
    <name evidence="8" type="primary">ispD</name>
    <name evidence="9" type="ORF">LMUR_14774</name>
</gene>
<comment type="similarity">
    <text evidence="4 8">Belongs to the IspD/TarI cytidylyltransferase family. IspD subfamily.</text>
</comment>
<evidence type="ECO:0000256" key="6">
    <source>
        <dbReference type="ARBA" id="ARBA00022695"/>
    </source>
</evidence>
<dbReference type="SUPFAM" id="SSF53448">
    <property type="entry name" value="Nucleotide-diphospho-sugar transferases"/>
    <property type="match status" value="1"/>
</dbReference>
<evidence type="ECO:0000256" key="2">
    <source>
        <dbReference type="ARBA" id="ARBA00002459"/>
    </source>
</evidence>
<dbReference type="PANTHER" id="PTHR32125">
    <property type="entry name" value="2-C-METHYL-D-ERYTHRITOL 4-PHOSPHATE CYTIDYLYLTRANSFERASE, CHLOROPLASTIC"/>
    <property type="match status" value="1"/>
</dbReference>
<dbReference type="EMBL" id="AODG01000022">
    <property type="protein sequence ID" value="EUJ25754.1"/>
    <property type="molecule type" value="Genomic_DNA"/>
</dbReference>
<keyword evidence="6 8" id="KW-0548">Nucleotidyltransferase</keyword>
<evidence type="ECO:0000313" key="10">
    <source>
        <dbReference type="Proteomes" id="UP000019251"/>
    </source>
</evidence>
<sequence>MQSQFDKRSRDMEYELILLAAGQGKRMQLKKNKIWLEIGGKPLFMHSLALFLADERCKQIILVCREEEQSELRSVLKRDMKTYSDRITLVSGGAERQWSVGCGLDHCSGERPILIHDGARPFLDKVVVERILICLTQSDAVICGVPAKDTIKRVKQGVVVETPDRNELWQVQTPQGFQPNVIKLAHKIAKKEKYLGTDDASLVEYIGKRVEMVEGSYHNIKLTTPDDIVIAKAILKARRGDRA</sequence>
<dbReference type="PROSITE" id="PS01295">
    <property type="entry name" value="ISPD"/>
    <property type="match status" value="1"/>
</dbReference>
<organism evidence="9 10">
    <name type="scientific">Listeria grayi FSL F6-1183</name>
    <dbReference type="NCBI Taxonomy" id="1265827"/>
    <lineage>
        <taxon>Bacteria</taxon>
        <taxon>Bacillati</taxon>
        <taxon>Bacillota</taxon>
        <taxon>Bacilli</taxon>
        <taxon>Bacillales</taxon>
        <taxon>Listeriaceae</taxon>
        <taxon>Listeria</taxon>
    </lineage>
</organism>
<comment type="catalytic activity">
    <reaction evidence="1 8">
        <text>2-C-methyl-D-erythritol 4-phosphate + CTP + H(+) = 4-CDP-2-C-methyl-D-erythritol + diphosphate</text>
        <dbReference type="Rhea" id="RHEA:13429"/>
        <dbReference type="ChEBI" id="CHEBI:15378"/>
        <dbReference type="ChEBI" id="CHEBI:33019"/>
        <dbReference type="ChEBI" id="CHEBI:37563"/>
        <dbReference type="ChEBI" id="CHEBI:57823"/>
        <dbReference type="ChEBI" id="CHEBI:58262"/>
        <dbReference type="EC" id="2.7.7.60"/>
    </reaction>
</comment>
<keyword evidence="5 8" id="KW-0808">Transferase</keyword>
<dbReference type="InterPro" id="IPR001228">
    <property type="entry name" value="IspD"/>
</dbReference>
<comment type="function">
    <text evidence="2 8">Catalyzes the formation of 4-diphosphocytidyl-2-C-methyl-D-erythritol from CTP and 2-C-methyl-D-erythritol 4-phosphate (MEP).</text>
</comment>
<dbReference type="AlphaFoldDB" id="A0A829R4R2"/>
<dbReference type="UniPathway" id="UPA00056">
    <property type="reaction ID" value="UER00093"/>
</dbReference>
<evidence type="ECO:0000256" key="7">
    <source>
        <dbReference type="ARBA" id="ARBA00023229"/>
    </source>
</evidence>
<name>A0A829R4R2_LISGR</name>
<evidence type="ECO:0000256" key="3">
    <source>
        <dbReference type="ARBA" id="ARBA00004787"/>
    </source>
</evidence>
<dbReference type="CDD" id="cd02516">
    <property type="entry name" value="CDP-ME_synthetase"/>
    <property type="match status" value="1"/>
</dbReference>
<dbReference type="GO" id="GO:0050518">
    <property type="term" value="F:2-C-methyl-D-erythritol 4-phosphate cytidylyltransferase activity"/>
    <property type="evidence" value="ECO:0007669"/>
    <property type="project" value="UniProtKB-UniRule"/>
</dbReference>
<accession>A0A829R4R2</accession>
<comment type="caution">
    <text evidence="9">The sequence shown here is derived from an EMBL/GenBank/DDBJ whole genome shotgun (WGS) entry which is preliminary data.</text>
</comment>
<evidence type="ECO:0000256" key="1">
    <source>
        <dbReference type="ARBA" id="ARBA00001282"/>
    </source>
</evidence>
<dbReference type="GO" id="GO:0019288">
    <property type="term" value="P:isopentenyl diphosphate biosynthetic process, methylerythritol 4-phosphate pathway"/>
    <property type="evidence" value="ECO:0007669"/>
    <property type="project" value="UniProtKB-UniRule"/>
</dbReference>
<evidence type="ECO:0000256" key="8">
    <source>
        <dbReference type="HAMAP-Rule" id="MF_00108"/>
    </source>
</evidence>
<dbReference type="FunFam" id="3.90.550.10:FF:000003">
    <property type="entry name" value="2-C-methyl-D-erythritol 4-phosphate cytidylyltransferase"/>
    <property type="match status" value="1"/>
</dbReference>
<feature type="site" description="Transition state stabilizer" evidence="8">
    <location>
        <position position="33"/>
    </location>
</feature>
<evidence type="ECO:0000313" key="9">
    <source>
        <dbReference type="EMBL" id="EUJ25754.1"/>
    </source>
</evidence>
<dbReference type="InterPro" id="IPR029044">
    <property type="entry name" value="Nucleotide-diphossugar_trans"/>
</dbReference>
<keyword evidence="7 8" id="KW-0414">Isoprene biosynthesis</keyword>
<comment type="pathway">
    <text evidence="3 8">Isoprenoid biosynthesis; isopentenyl diphosphate biosynthesis via DXP pathway; isopentenyl diphosphate from 1-deoxy-D-xylulose 5-phosphate: step 2/6.</text>
</comment>
<reference evidence="9 10" key="1">
    <citation type="submission" date="2012-12" db="EMBL/GenBank/DDBJ databases">
        <title>Novel taxa of Listeriaceae from agricultural environments in the United States.</title>
        <authorList>
            <person name="den Bakker H.C."/>
            <person name="Allred A."/>
            <person name="Warchocki S."/>
            <person name="Wright E.M."/>
            <person name="Burrell A."/>
            <person name="Nightingale K.K."/>
            <person name="Kephart D."/>
            <person name="Wiedmann M."/>
        </authorList>
    </citation>
    <scope>NUCLEOTIDE SEQUENCE [LARGE SCALE GENOMIC DNA]</scope>
    <source>
        <strain evidence="9 10">FSL F6-1183</strain>
    </source>
</reference>
<evidence type="ECO:0000256" key="5">
    <source>
        <dbReference type="ARBA" id="ARBA00022679"/>
    </source>
</evidence>
<feature type="site" description="Transition state stabilizer" evidence="8">
    <location>
        <position position="26"/>
    </location>
</feature>
<dbReference type="EC" id="2.7.7.60" evidence="8"/>
<feature type="site" description="Positions MEP for the nucleophilic attack" evidence="8">
    <location>
        <position position="165"/>
    </location>
</feature>
<dbReference type="PANTHER" id="PTHR32125:SF4">
    <property type="entry name" value="2-C-METHYL-D-ERYTHRITOL 4-PHOSPHATE CYTIDYLYLTRANSFERASE, CHLOROPLASTIC"/>
    <property type="match status" value="1"/>
</dbReference>
<dbReference type="Proteomes" id="UP000019251">
    <property type="component" value="Unassembled WGS sequence"/>
</dbReference>
<dbReference type="InterPro" id="IPR018294">
    <property type="entry name" value="ISPD_synthase_CS"/>
</dbReference>
<feature type="site" description="Positions MEP for the nucleophilic attack" evidence="8">
    <location>
        <position position="221"/>
    </location>
</feature>
<proteinExistence type="inferred from homology"/>
<dbReference type="NCBIfam" id="TIGR00453">
    <property type="entry name" value="ispD"/>
    <property type="match status" value="1"/>
</dbReference>
<dbReference type="Gene3D" id="3.90.550.10">
    <property type="entry name" value="Spore Coat Polysaccharide Biosynthesis Protein SpsA, Chain A"/>
    <property type="match status" value="1"/>
</dbReference>
<dbReference type="Pfam" id="PF01128">
    <property type="entry name" value="IspD"/>
    <property type="match status" value="1"/>
</dbReference>